<dbReference type="AlphaFoldDB" id="A0AAP0K4E9"/>
<keyword evidence="1" id="KW-0805">Transcription regulation</keyword>
<evidence type="ECO:0000313" key="8">
    <source>
        <dbReference type="Proteomes" id="UP001417504"/>
    </source>
</evidence>
<evidence type="ECO:0000259" key="6">
    <source>
        <dbReference type="PROSITE" id="PS50217"/>
    </source>
</evidence>
<keyword evidence="4" id="KW-0175">Coiled coil</keyword>
<evidence type="ECO:0000256" key="4">
    <source>
        <dbReference type="SAM" id="Coils"/>
    </source>
</evidence>
<evidence type="ECO:0000256" key="1">
    <source>
        <dbReference type="ARBA" id="ARBA00023015"/>
    </source>
</evidence>
<accession>A0AAP0K4E9</accession>
<keyword evidence="8" id="KW-1185">Reference proteome</keyword>
<evidence type="ECO:0000256" key="3">
    <source>
        <dbReference type="ARBA" id="ARBA00023242"/>
    </source>
</evidence>
<dbReference type="EMBL" id="JBBNAE010000002">
    <property type="protein sequence ID" value="KAK9145708.1"/>
    <property type="molecule type" value="Genomic_DNA"/>
</dbReference>
<feature type="region of interest" description="Disordered" evidence="5">
    <location>
        <begin position="1"/>
        <end position="21"/>
    </location>
</feature>
<keyword evidence="3" id="KW-0539">Nucleus</keyword>
<organism evidence="7 8">
    <name type="scientific">Stephania japonica</name>
    <dbReference type="NCBI Taxonomy" id="461633"/>
    <lineage>
        <taxon>Eukaryota</taxon>
        <taxon>Viridiplantae</taxon>
        <taxon>Streptophyta</taxon>
        <taxon>Embryophyta</taxon>
        <taxon>Tracheophyta</taxon>
        <taxon>Spermatophyta</taxon>
        <taxon>Magnoliopsida</taxon>
        <taxon>Ranunculales</taxon>
        <taxon>Menispermaceae</taxon>
        <taxon>Menispermoideae</taxon>
        <taxon>Cissampelideae</taxon>
        <taxon>Stephania</taxon>
    </lineage>
</organism>
<dbReference type="PANTHER" id="PTHR46391">
    <property type="entry name" value="BASIC LEUCINE ZIPPER 34"/>
    <property type="match status" value="1"/>
</dbReference>
<name>A0AAP0K4E9_9MAGN</name>
<gene>
    <name evidence="7" type="ORF">Sjap_005611</name>
</gene>
<evidence type="ECO:0000256" key="5">
    <source>
        <dbReference type="SAM" id="MobiDB-lite"/>
    </source>
</evidence>
<protein>
    <recommendedName>
        <fullName evidence="6">BZIP domain-containing protein</fullName>
    </recommendedName>
</protein>
<dbReference type="InterPro" id="IPR052483">
    <property type="entry name" value="bZIP_transcription_regulators"/>
</dbReference>
<sequence>MAGLPNATSLPPKPPMGDMDERKIRRLDLNRKAAQRSRLKKHEHVLHLENKVKELKEHKKLLSAQVDRFNFKLMMLKIEVNSARERLAILTRASVLRDGKHYANLCQDLEFKGRDCPTDATHHLLATAEP</sequence>
<dbReference type="Proteomes" id="UP001417504">
    <property type="component" value="Unassembled WGS sequence"/>
</dbReference>
<dbReference type="InterPro" id="IPR004827">
    <property type="entry name" value="bZIP"/>
</dbReference>
<dbReference type="Pfam" id="PF00170">
    <property type="entry name" value="bZIP_1"/>
    <property type="match status" value="1"/>
</dbReference>
<comment type="caution">
    <text evidence="7">The sequence shown here is derived from an EMBL/GenBank/DDBJ whole genome shotgun (WGS) entry which is preliminary data.</text>
</comment>
<dbReference type="GO" id="GO:0045893">
    <property type="term" value="P:positive regulation of DNA-templated transcription"/>
    <property type="evidence" value="ECO:0007669"/>
    <property type="project" value="TreeGrafter"/>
</dbReference>
<keyword evidence="2" id="KW-0804">Transcription</keyword>
<dbReference type="SUPFAM" id="SSF57959">
    <property type="entry name" value="Leucine zipper domain"/>
    <property type="match status" value="1"/>
</dbReference>
<proteinExistence type="predicted"/>
<dbReference type="PROSITE" id="PS50217">
    <property type="entry name" value="BZIP"/>
    <property type="match status" value="1"/>
</dbReference>
<dbReference type="GO" id="GO:0003700">
    <property type="term" value="F:DNA-binding transcription factor activity"/>
    <property type="evidence" value="ECO:0007669"/>
    <property type="project" value="InterPro"/>
</dbReference>
<feature type="coiled-coil region" evidence="4">
    <location>
        <begin position="45"/>
        <end position="93"/>
    </location>
</feature>
<dbReference type="InterPro" id="IPR046347">
    <property type="entry name" value="bZIP_sf"/>
</dbReference>
<dbReference type="GO" id="GO:0005634">
    <property type="term" value="C:nucleus"/>
    <property type="evidence" value="ECO:0007669"/>
    <property type="project" value="TreeGrafter"/>
</dbReference>
<dbReference type="PANTHER" id="PTHR46391:SF20">
    <property type="entry name" value="BASIC LEUCINE ZIPPER 61"/>
    <property type="match status" value="1"/>
</dbReference>
<dbReference type="GO" id="GO:0003677">
    <property type="term" value="F:DNA binding"/>
    <property type="evidence" value="ECO:0007669"/>
    <property type="project" value="TreeGrafter"/>
</dbReference>
<dbReference type="SMART" id="SM00338">
    <property type="entry name" value="BRLZ"/>
    <property type="match status" value="1"/>
</dbReference>
<evidence type="ECO:0000256" key="2">
    <source>
        <dbReference type="ARBA" id="ARBA00023163"/>
    </source>
</evidence>
<evidence type="ECO:0000313" key="7">
    <source>
        <dbReference type="EMBL" id="KAK9145708.1"/>
    </source>
</evidence>
<feature type="domain" description="BZIP" evidence="6">
    <location>
        <begin position="20"/>
        <end position="83"/>
    </location>
</feature>
<reference evidence="7 8" key="1">
    <citation type="submission" date="2024-01" db="EMBL/GenBank/DDBJ databases">
        <title>Genome assemblies of Stephania.</title>
        <authorList>
            <person name="Yang L."/>
        </authorList>
    </citation>
    <scope>NUCLEOTIDE SEQUENCE [LARGE SCALE GENOMIC DNA]</scope>
    <source>
        <strain evidence="7">QJT</strain>
        <tissue evidence="7">Leaf</tissue>
    </source>
</reference>
<dbReference type="Gene3D" id="1.20.5.170">
    <property type="match status" value="1"/>
</dbReference>